<dbReference type="Pfam" id="PF04055">
    <property type="entry name" value="Radical_SAM"/>
    <property type="match status" value="1"/>
</dbReference>
<feature type="region of interest" description="Disordered" evidence="4">
    <location>
        <begin position="25"/>
        <end position="70"/>
    </location>
</feature>
<sequence>MQGTFRFEQSMPTTALPVDGVVGRGAGIRPANPHVAVRTETETAADDPSPSRRLPTRHEPDATQSLVNRNDSPDLPFRWTLNPYRGCEHGCSYCYARPTHEFLGYDAGLAFESRLLVKHAAAPLLKKWLARPEWQGEPIVFSGVTDCYQPAEREYRLTRACLEVAEACGQPVAIVTKNALVTRDIDLLASLAERQAAVVAISLTTLDPHRCRSMEPRTSTPAARLNAIRELATAGIPVHAMLSPTIPGLNDHEASALLAAAAEQGATSASYTLLRLPGAVREVFLEWLDRCEPTFAPKVRQLIGATRGGRFNDTRFHHRMTGIGPYAAHIARTFRVFAARNRLARTPLPLSRAAFRHPSATSQQRLFC</sequence>
<keyword evidence="7" id="KW-1185">Reference proteome</keyword>
<dbReference type="RefSeq" id="WP_197524871.1">
    <property type="nucleotide sequence ID" value="NZ_SJPH01000003.1"/>
</dbReference>
<keyword evidence="1" id="KW-0479">Metal-binding</keyword>
<dbReference type="GO" id="GO:0003824">
    <property type="term" value="F:catalytic activity"/>
    <property type="evidence" value="ECO:0007669"/>
    <property type="project" value="InterPro"/>
</dbReference>
<evidence type="ECO:0000259" key="5">
    <source>
        <dbReference type="PROSITE" id="PS51918"/>
    </source>
</evidence>
<evidence type="ECO:0000256" key="3">
    <source>
        <dbReference type="ARBA" id="ARBA00023014"/>
    </source>
</evidence>
<dbReference type="Proteomes" id="UP000318995">
    <property type="component" value="Unassembled WGS sequence"/>
</dbReference>
<accession>A0A5C5W6Y7</accession>
<evidence type="ECO:0000256" key="4">
    <source>
        <dbReference type="SAM" id="MobiDB-lite"/>
    </source>
</evidence>
<dbReference type="GO" id="GO:0046872">
    <property type="term" value="F:metal ion binding"/>
    <property type="evidence" value="ECO:0007669"/>
    <property type="project" value="UniProtKB-KW"/>
</dbReference>
<name>A0A5C5W6Y7_9BACT</name>
<dbReference type="InterPro" id="IPR007197">
    <property type="entry name" value="rSAM"/>
</dbReference>
<evidence type="ECO:0000256" key="1">
    <source>
        <dbReference type="ARBA" id="ARBA00022723"/>
    </source>
</evidence>
<dbReference type="PANTHER" id="PTHR43432:SF3">
    <property type="entry name" value="SLR0285 PROTEIN"/>
    <property type="match status" value="1"/>
</dbReference>
<dbReference type="SMART" id="SM00729">
    <property type="entry name" value="Elp3"/>
    <property type="match status" value="1"/>
</dbReference>
<dbReference type="EMBL" id="SJPH01000003">
    <property type="protein sequence ID" value="TWT46656.1"/>
    <property type="molecule type" value="Genomic_DNA"/>
</dbReference>
<dbReference type="PANTHER" id="PTHR43432">
    <property type="entry name" value="SLR0285 PROTEIN"/>
    <property type="match status" value="1"/>
</dbReference>
<evidence type="ECO:0000313" key="7">
    <source>
        <dbReference type="Proteomes" id="UP000318995"/>
    </source>
</evidence>
<feature type="domain" description="Radical SAM core" evidence="5">
    <location>
        <begin position="73"/>
        <end position="310"/>
    </location>
</feature>
<dbReference type="AlphaFoldDB" id="A0A5C5W6Y7"/>
<evidence type="ECO:0000313" key="6">
    <source>
        <dbReference type="EMBL" id="TWT46656.1"/>
    </source>
</evidence>
<evidence type="ECO:0000256" key="2">
    <source>
        <dbReference type="ARBA" id="ARBA00023004"/>
    </source>
</evidence>
<reference evidence="6 7" key="1">
    <citation type="submission" date="2019-02" db="EMBL/GenBank/DDBJ databases">
        <title>Deep-cultivation of Planctomycetes and their phenomic and genomic characterization uncovers novel biology.</title>
        <authorList>
            <person name="Wiegand S."/>
            <person name="Jogler M."/>
            <person name="Boedeker C."/>
            <person name="Pinto D."/>
            <person name="Vollmers J."/>
            <person name="Rivas-Marin E."/>
            <person name="Kohn T."/>
            <person name="Peeters S.H."/>
            <person name="Heuer A."/>
            <person name="Rast P."/>
            <person name="Oberbeckmann S."/>
            <person name="Bunk B."/>
            <person name="Jeske O."/>
            <person name="Meyerdierks A."/>
            <person name="Storesund J.E."/>
            <person name="Kallscheuer N."/>
            <person name="Luecker S."/>
            <person name="Lage O.M."/>
            <person name="Pohl T."/>
            <person name="Merkel B.J."/>
            <person name="Hornburger P."/>
            <person name="Mueller R.-W."/>
            <person name="Bruemmer F."/>
            <person name="Labrenz M."/>
            <person name="Spormann A.M."/>
            <person name="Op Den Camp H."/>
            <person name="Overmann J."/>
            <person name="Amann R."/>
            <person name="Jetten M.S.M."/>
            <person name="Mascher T."/>
            <person name="Medema M.H."/>
            <person name="Devos D.P."/>
            <person name="Kaster A.-K."/>
            <person name="Ovreas L."/>
            <person name="Rohde M."/>
            <person name="Galperin M.Y."/>
            <person name="Jogler C."/>
        </authorList>
    </citation>
    <scope>NUCLEOTIDE SEQUENCE [LARGE SCALE GENOMIC DNA]</scope>
    <source>
        <strain evidence="6 7">Pla111</strain>
    </source>
</reference>
<dbReference type="InterPro" id="IPR058240">
    <property type="entry name" value="rSAM_sf"/>
</dbReference>
<dbReference type="SUPFAM" id="SSF102114">
    <property type="entry name" value="Radical SAM enzymes"/>
    <property type="match status" value="1"/>
</dbReference>
<dbReference type="InterPro" id="IPR040086">
    <property type="entry name" value="MJ0683-like"/>
</dbReference>
<keyword evidence="2" id="KW-0408">Iron</keyword>
<protein>
    <submittedName>
        <fullName evidence="6">Radical SAM superfamily protein</fullName>
    </submittedName>
</protein>
<comment type="caution">
    <text evidence="6">The sequence shown here is derived from an EMBL/GenBank/DDBJ whole genome shotgun (WGS) entry which is preliminary data.</text>
</comment>
<dbReference type="SFLD" id="SFLDS00029">
    <property type="entry name" value="Radical_SAM"/>
    <property type="match status" value="1"/>
</dbReference>
<dbReference type="SFLD" id="SFLDG01084">
    <property type="entry name" value="Uncharacterised_Radical_SAM_Su"/>
    <property type="match status" value="1"/>
</dbReference>
<dbReference type="CDD" id="cd01335">
    <property type="entry name" value="Radical_SAM"/>
    <property type="match status" value="1"/>
</dbReference>
<organism evidence="6 7">
    <name type="scientific">Botrimarina hoheduenensis</name>
    <dbReference type="NCBI Taxonomy" id="2528000"/>
    <lineage>
        <taxon>Bacteria</taxon>
        <taxon>Pseudomonadati</taxon>
        <taxon>Planctomycetota</taxon>
        <taxon>Planctomycetia</taxon>
        <taxon>Pirellulales</taxon>
        <taxon>Lacipirellulaceae</taxon>
        <taxon>Botrimarina</taxon>
    </lineage>
</organism>
<dbReference type="NCBIfam" id="NF033668">
    <property type="entry name" value="rSAM_PA0069"/>
    <property type="match status" value="1"/>
</dbReference>
<dbReference type="GO" id="GO:0051536">
    <property type="term" value="F:iron-sulfur cluster binding"/>
    <property type="evidence" value="ECO:0007669"/>
    <property type="project" value="UniProtKB-KW"/>
</dbReference>
<dbReference type="InterPro" id="IPR006638">
    <property type="entry name" value="Elp3/MiaA/NifB-like_rSAM"/>
</dbReference>
<dbReference type="PROSITE" id="PS51918">
    <property type="entry name" value="RADICAL_SAM"/>
    <property type="match status" value="1"/>
</dbReference>
<keyword evidence="3" id="KW-0411">Iron-sulfur</keyword>
<gene>
    <name evidence="6" type="ORF">Pla111_17570</name>
</gene>
<proteinExistence type="predicted"/>
<dbReference type="Gene3D" id="3.80.30.30">
    <property type="match status" value="1"/>
</dbReference>